<reference evidence="3" key="1">
    <citation type="journal article" date="2016" name="Nat. Commun.">
        <title>The Gonium pectorale genome demonstrates co-option of cell cycle regulation during the evolution of multicellularity.</title>
        <authorList>
            <person name="Hanschen E.R."/>
            <person name="Marriage T.N."/>
            <person name="Ferris P.J."/>
            <person name="Hamaji T."/>
            <person name="Toyoda A."/>
            <person name="Fujiyama A."/>
            <person name="Neme R."/>
            <person name="Noguchi H."/>
            <person name="Minakuchi Y."/>
            <person name="Suzuki M."/>
            <person name="Kawai-Toyooka H."/>
            <person name="Smith D.R."/>
            <person name="Sparks H."/>
            <person name="Anderson J."/>
            <person name="Bakaric R."/>
            <person name="Luria V."/>
            <person name="Karger A."/>
            <person name="Kirschner M.W."/>
            <person name="Durand P.M."/>
            <person name="Michod R.E."/>
            <person name="Nozaki H."/>
            <person name="Olson B.J."/>
        </authorList>
    </citation>
    <scope>NUCLEOTIDE SEQUENCE [LARGE SCALE GENOMIC DNA]</scope>
    <source>
        <strain evidence="3">NIES-2863</strain>
    </source>
</reference>
<evidence type="ECO:0000313" key="2">
    <source>
        <dbReference type="EMBL" id="KXZ46006.1"/>
    </source>
</evidence>
<evidence type="ECO:0000313" key="3">
    <source>
        <dbReference type="Proteomes" id="UP000075714"/>
    </source>
</evidence>
<proteinExistence type="predicted"/>
<feature type="region of interest" description="Disordered" evidence="1">
    <location>
        <begin position="58"/>
        <end position="142"/>
    </location>
</feature>
<comment type="caution">
    <text evidence="2">The sequence shown here is derived from an EMBL/GenBank/DDBJ whole genome shotgun (WGS) entry which is preliminary data.</text>
</comment>
<organism evidence="2 3">
    <name type="scientific">Gonium pectorale</name>
    <name type="common">Green alga</name>
    <dbReference type="NCBI Taxonomy" id="33097"/>
    <lineage>
        <taxon>Eukaryota</taxon>
        <taxon>Viridiplantae</taxon>
        <taxon>Chlorophyta</taxon>
        <taxon>core chlorophytes</taxon>
        <taxon>Chlorophyceae</taxon>
        <taxon>CS clade</taxon>
        <taxon>Chlamydomonadales</taxon>
        <taxon>Volvocaceae</taxon>
        <taxon>Gonium</taxon>
    </lineage>
</organism>
<evidence type="ECO:0000256" key="1">
    <source>
        <dbReference type="SAM" id="MobiDB-lite"/>
    </source>
</evidence>
<name>A0A150G817_GONPE</name>
<accession>A0A150G817</accession>
<feature type="compositionally biased region" description="Basic and acidic residues" evidence="1">
    <location>
        <begin position="60"/>
        <end position="81"/>
    </location>
</feature>
<feature type="compositionally biased region" description="Basic residues" evidence="1">
    <location>
        <begin position="133"/>
        <end position="142"/>
    </location>
</feature>
<sequence length="142" mass="15714">MANNKMMHAGGRARRLLADLEPLITRQSPSIRQVTHARLQRCTTYALQAGFPRLQADLEPLTRQEKQLERLPEREAKRQRTAEGPGRSRGSGAGAVDGSLAAAMPQQGPSGRARSGGHDRFTRNGSRIDTIVRRRRSTTLHP</sequence>
<protein>
    <submittedName>
        <fullName evidence="2">Uncharacterized protein</fullName>
    </submittedName>
</protein>
<dbReference type="EMBL" id="LSYV01000049">
    <property type="protein sequence ID" value="KXZ46006.1"/>
    <property type="molecule type" value="Genomic_DNA"/>
</dbReference>
<gene>
    <name evidence="2" type="ORF">GPECTOR_48g438</name>
</gene>
<keyword evidence="3" id="KW-1185">Reference proteome</keyword>
<dbReference type="AlphaFoldDB" id="A0A150G817"/>
<dbReference type="Proteomes" id="UP000075714">
    <property type="component" value="Unassembled WGS sequence"/>
</dbReference>